<dbReference type="Proteomes" id="UP000430508">
    <property type="component" value="Chromosome"/>
</dbReference>
<dbReference type="RefSeq" id="WP_019225745.1">
    <property type="nucleotide sequence ID" value="NZ_CP046996.1"/>
</dbReference>
<dbReference type="EMBL" id="CP046996">
    <property type="protein sequence ID" value="QGZ99746.1"/>
    <property type="molecule type" value="Genomic_DNA"/>
</dbReference>
<gene>
    <name evidence="1" type="ORF">GQ588_03300</name>
</gene>
<dbReference type="Pfam" id="PF07873">
    <property type="entry name" value="YabP"/>
    <property type="match status" value="1"/>
</dbReference>
<dbReference type="InterPro" id="IPR038705">
    <property type="entry name" value="YabP_sf"/>
</dbReference>
<proteinExistence type="predicted"/>
<name>A0A857DFS8_9FIRM</name>
<evidence type="ECO:0000313" key="1">
    <source>
        <dbReference type="EMBL" id="QGZ99746.1"/>
    </source>
</evidence>
<reference evidence="1 2" key="1">
    <citation type="submission" date="2019-12" db="EMBL/GenBank/DDBJ databases">
        <title>Sequence classification of anaerobic respiratory reductive dehalogenases: First we see many, then we see few.</title>
        <authorList>
            <person name="Molenda O."/>
            <person name="Puentes Jacome L.A."/>
            <person name="Cao X."/>
            <person name="Nesbo C.L."/>
            <person name="Tang S."/>
            <person name="Morson N."/>
            <person name="Patron J."/>
            <person name="Lomheim L."/>
            <person name="Wishart D.S."/>
            <person name="Edwards E.A."/>
        </authorList>
    </citation>
    <scope>NUCLEOTIDE SEQUENCE [LARGE SCALE GENOMIC DNA]</scope>
    <source>
        <strain evidence="1 2">12DCA</strain>
    </source>
</reference>
<dbReference type="InterPro" id="IPR022476">
    <property type="entry name" value="Spore_YabP/YqfC"/>
</dbReference>
<sequence length="90" mass="10062">MLKRLQKHAGEILEFPTDVLNNGPKITIIGRSEIIIEYFDEVVGFSDQEITLQTSEGKLCLNGDKFILTTVQDHEINIRGRLTGLSFGEG</sequence>
<dbReference type="Gene3D" id="2.60.40.2000">
    <property type="match status" value="1"/>
</dbReference>
<evidence type="ECO:0000313" key="2">
    <source>
        <dbReference type="Proteomes" id="UP000430508"/>
    </source>
</evidence>
<protein>
    <submittedName>
        <fullName evidence="1">Sporulation protein</fullName>
    </submittedName>
</protein>
<accession>A0A857DFS8</accession>
<dbReference type="AlphaFoldDB" id="A0A857DFS8"/>
<organism evidence="1 2">
    <name type="scientific">Dehalobacter restrictus</name>
    <dbReference type="NCBI Taxonomy" id="55583"/>
    <lineage>
        <taxon>Bacteria</taxon>
        <taxon>Bacillati</taxon>
        <taxon>Bacillota</taxon>
        <taxon>Clostridia</taxon>
        <taxon>Eubacteriales</taxon>
        <taxon>Desulfitobacteriaceae</taxon>
        <taxon>Dehalobacter</taxon>
    </lineage>
</organism>